<dbReference type="Proteomes" id="UP000267535">
    <property type="component" value="Unassembled WGS sequence"/>
</dbReference>
<dbReference type="Pfam" id="PF00027">
    <property type="entry name" value="cNMP_binding"/>
    <property type="match status" value="1"/>
</dbReference>
<accession>A0A3P1SQY4</accession>
<dbReference type="RefSeq" id="WP_124925747.1">
    <property type="nucleotide sequence ID" value="NZ_BMOH01000006.1"/>
</dbReference>
<sequence length="150" mass="17048">MPTSTLTTLQQMPIFGGISDEALQFLMARTKTVHVPADDYFFHEDDLADALYVLEEGKVSITKCWESKDCLIRYLGEGDCFGEMALIDLCPRSATVCAVEDCCAIELPMAALHELYQKDPTQFAMIQMNLARELSRRLREVNDRLFQMQV</sequence>
<dbReference type="InterPro" id="IPR000595">
    <property type="entry name" value="cNMP-bd_dom"/>
</dbReference>
<feature type="domain" description="Cyclic nucleotide-binding" evidence="1">
    <location>
        <begin position="14"/>
        <end position="133"/>
    </location>
</feature>
<gene>
    <name evidence="2" type="ORF">EHS89_08610</name>
</gene>
<reference evidence="2 3" key="1">
    <citation type="submission" date="2018-11" db="EMBL/GenBank/DDBJ databases">
        <title>The draft genome sequence of Amphritea balenae JAMM 1525T.</title>
        <authorList>
            <person name="Fang Z."/>
            <person name="Zhang Y."/>
            <person name="Han X."/>
        </authorList>
    </citation>
    <scope>NUCLEOTIDE SEQUENCE [LARGE SCALE GENOMIC DNA]</scope>
    <source>
        <strain evidence="2 3">JAMM 1525</strain>
    </source>
</reference>
<dbReference type="InterPro" id="IPR018490">
    <property type="entry name" value="cNMP-bd_dom_sf"/>
</dbReference>
<dbReference type="GO" id="GO:0005829">
    <property type="term" value="C:cytosol"/>
    <property type="evidence" value="ECO:0007669"/>
    <property type="project" value="TreeGrafter"/>
</dbReference>
<evidence type="ECO:0000313" key="3">
    <source>
        <dbReference type="Proteomes" id="UP000267535"/>
    </source>
</evidence>
<dbReference type="EMBL" id="RQXV01000004">
    <property type="protein sequence ID" value="RRC99557.1"/>
    <property type="molecule type" value="Genomic_DNA"/>
</dbReference>
<dbReference type="AlphaFoldDB" id="A0A3P1SQY4"/>
<organism evidence="2 3">
    <name type="scientific">Amphritea balenae</name>
    <dbReference type="NCBI Taxonomy" id="452629"/>
    <lineage>
        <taxon>Bacteria</taxon>
        <taxon>Pseudomonadati</taxon>
        <taxon>Pseudomonadota</taxon>
        <taxon>Gammaproteobacteria</taxon>
        <taxon>Oceanospirillales</taxon>
        <taxon>Oceanospirillaceae</taxon>
        <taxon>Amphritea</taxon>
    </lineage>
</organism>
<dbReference type="GO" id="GO:0003700">
    <property type="term" value="F:DNA-binding transcription factor activity"/>
    <property type="evidence" value="ECO:0007669"/>
    <property type="project" value="TreeGrafter"/>
</dbReference>
<comment type="caution">
    <text evidence="2">The sequence shown here is derived from an EMBL/GenBank/DDBJ whole genome shotgun (WGS) entry which is preliminary data.</text>
</comment>
<evidence type="ECO:0000313" key="2">
    <source>
        <dbReference type="EMBL" id="RRC99557.1"/>
    </source>
</evidence>
<dbReference type="InterPro" id="IPR018488">
    <property type="entry name" value="cNMP-bd_CS"/>
</dbReference>
<dbReference type="PANTHER" id="PTHR24567:SF26">
    <property type="entry name" value="REGULATORY PROTEIN YEIL"/>
    <property type="match status" value="1"/>
</dbReference>
<dbReference type="PANTHER" id="PTHR24567">
    <property type="entry name" value="CRP FAMILY TRANSCRIPTIONAL REGULATORY PROTEIN"/>
    <property type="match status" value="1"/>
</dbReference>
<dbReference type="SUPFAM" id="SSF51206">
    <property type="entry name" value="cAMP-binding domain-like"/>
    <property type="match status" value="1"/>
</dbReference>
<protein>
    <submittedName>
        <fullName evidence="2">Crp/Fnr family transcriptional regulator</fullName>
    </submittedName>
</protein>
<dbReference type="InterPro" id="IPR014710">
    <property type="entry name" value="RmlC-like_jellyroll"/>
</dbReference>
<evidence type="ECO:0000259" key="1">
    <source>
        <dbReference type="PROSITE" id="PS50042"/>
    </source>
</evidence>
<proteinExistence type="predicted"/>
<dbReference type="OrthoDB" id="6881322at2"/>
<dbReference type="PROSITE" id="PS00889">
    <property type="entry name" value="CNMP_BINDING_2"/>
    <property type="match status" value="1"/>
</dbReference>
<keyword evidence="3" id="KW-1185">Reference proteome</keyword>
<dbReference type="PROSITE" id="PS50042">
    <property type="entry name" value="CNMP_BINDING_3"/>
    <property type="match status" value="1"/>
</dbReference>
<dbReference type="Gene3D" id="2.60.120.10">
    <property type="entry name" value="Jelly Rolls"/>
    <property type="match status" value="1"/>
</dbReference>
<dbReference type="SMART" id="SM00100">
    <property type="entry name" value="cNMP"/>
    <property type="match status" value="1"/>
</dbReference>
<dbReference type="CDD" id="cd00038">
    <property type="entry name" value="CAP_ED"/>
    <property type="match status" value="1"/>
</dbReference>
<name>A0A3P1SQY4_9GAMM</name>
<dbReference type="InterPro" id="IPR050397">
    <property type="entry name" value="Env_Response_Regulators"/>
</dbReference>